<evidence type="ECO:0000256" key="4">
    <source>
        <dbReference type="ARBA" id="ARBA00022448"/>
    </source>
</evidence>
<reference evidence="23" key="1">
    <citation type="journal article" date="2019" name="Int. J. Syst. Evol. Microbiol.">
        <title>The Global Catalogue of Microorganisms (GCM) 10K type strain sequencing project: providing services to taxonomists for standard genome sequencing and annotation.</title>
        <authorList>
            <consortium name="The Broad Institute Genomics Platform"/>
            <consortium name="The Broad Institute Genome Sequencing Center for Infectious Disease"/>
            <person name="Wu L."/>
            <person name="Ma J."/>
        </authorList>
    </citation>
    <scope>NUCLEOTIDE SEQUENCE [LARGE SCALE GENOMIC DNA]</scope>
    <source>
        <strain evidence="23">KCTC 42424</strain>
    </source>
</reference>
<dbReference type="Proteomes" id="UP001595722">
    <property type="component" value="Unassembled WGS sequence"/>
</dbReference>
<comment type="subunit">
    <text evidence="19">Component of the cbb3-type cytochrome c oxidase.</text>
</comment>
<evidence type="ECO:0000256" key="14">
    <source>
        <dbReference type="ARBA" id="ARBA00022989"/>
    </source>
</evidence>
<sequence>MLETFWHWWVAVIVLGSIIGCGVLIQYTSKGQRKDETDQTTGHEYDGIQELDNPLPRWWVFMFWATIVFGFGYLGVYGLGNWNGLLTVEVDGEQVTWSSENQWKAEVQAFEKDVAPLFNKYAAVPVAELAKDKEAMETGKRLFMSNCTICHQTDATGTKGFPNLTDHDWLYGGKPENIIQTIKHGRQGAMPPWGGVLGEDGVADMTEYVRSLSGLKHDATAAERAAPKYQQLCKVCHAADGTGNQLVGAPNLTDDVWLYGGSTKDITFTLKNGRNGKMPAFGEIWDTNTDQKIHVVAAYIYSLSQK</sequence>
<keyword evidence="6 19" id="KW-0997">Cell inner membrane</keyword>
<feature type="transmembrane region" description="Helical" evidence="20">
    <location>
        <begin position="58"/>
        <end position="79"/>
    </location>
</feature>
<evidence type="ECO:0000256" key="6">
    <source>
        <dbReference type="ARBA" id="ARBA00022519"/>
    </source>
</evidence>
<keyword evidence="7 19" id="KW-0349">Heme</keyword>
<keyword evidence="16 19" id="KW-0408">Iron</keyword>
<comment type="cofactor">
    <cofactor evidence="19">
        <name>heme c</name>
        <dbReference type="ChEBI" id="CHEBI:61717"/>
    </cofactor>
    <text evidence="19">Binds 2 heme C groups per subunit.</text>
</comment>
<keyword evidence="9 20" id="KW-0812">Transmembrane</keyword>
<comment type="pathway">
    <text evidence="2 19">Energy metabolism; oxidative phosphorylation.</text>
</comment>
<evidence type="ECO:0000256" key="8">
    <source>
        <dbReference type="ARBA" id="ARBA00022660"/>
    </source>
</evidence>
<comment type="caution">
    <text evidence="22">The sequence shown here is derived from an EMBL/GenBank/DDBJ whole genome shotgun (WGS) entry which is preliminary data.</text>
</comment>
<evidence type="ECO:0000256" key="15">
    <source>
        <dbReference type="ARBA" id="ARBA00023002"/>
    </source>
</evidence>
<proteinExistence type="inferred from homology"/>
<keyword evidence="23" id="KW-1185">Reference proteome</keyword>
<evidence type="ECO:0000256" key="3">
    <source>
        <dbReference type="ARBA" id="ARBA00006113"/>
    </source>
</evidence>
<dbReference type="PANTHER" id="PTHR33751">
    <property type="entry name" value="CBB3-TYPE CYTOCHROME C OXIDASE SUBUNIT FIXP"/>
    <property type="match status" value="1"/>
</dbReference>
<keyword evidence="12 19" id="KW-0375">Hydrogen ion transport</keyword>
<name>A0ABV7VQG4_9GAMM</name>
<dbReference type="RefSeq" id="WP_376865505.1">
    <property type="nucleotide sequence ID" value="NZ_JBHRYB010000005.1"/>
</dbReference>
<dbReference type="Pfam" id="PF14715">
    <property type="entry name" value="FixP_N"/>
    <property type="match status" value="1"/>
</dbReference>
<evidence type="ECO:0000313" key="23">
    <source>
        <dbReference type="Proteomes" id="UP001595722"/>
    </source>
</evidence>
<dbReference type="PROSITE" id="PS51007">
    <property type="entry name" value="CYTC"/>
    <property type="match status" value="2"/>
</dbReference>
<dbReference type="PIRSF" id="PIRSF000006">
    <property type="entry name" value="Cbb3-Cox_fixP"/>
    <property type="match status" value="1"/>
</dbReference>
<feature type="domain" description="Cytochrome c" evidence="21">
    <location>
        <begin position="134"/>
        <end position="213"/>
    </location>
</feature>
<dbReference type="Gene3D" id="1.10.760.10">
    <property type="entry name" value="Cytochrome c-like domain"/>
    <property type="match status" value="2"/>
</dbReference>
<dbReference type="Pfam" id="PF13442">
    <property type="entry name" value="Cytochrome_CBB3"/>
    <property type="match status" value="2"/>
</dbReference>
<dbReference type="EMBL" id="JBHRYB010000005">
    <property type="protein sequence ID" value="MFC3679739.1"/>
    <property type="molecule type" value="Genomic_DNA"/>
</dbReference>
<dbReference type="InterPro" id="IPR036909">
    <property type="entry name" value="Cyt_c-like_dom_sf"/>
</dbReference>
<accession>A0ABV7VQG4</accession>
<keyword evidence="8 19" id="KW-0679">Respiratory chain</keyword>
<protein>
    <recommendedName>
        <fullName evidence="19">Cbb3-type cytochrome c oxidase subunit</fullName>
    </recommendedName>
</protein>
<comment type="similarity">
    <text evidence="3 19">Belongs to the CcoP / FixP family.</text>
</comment>
<evidence type="ECO:0000256" key="5">
    <source>
        <dbReference type="ARBA" id="ARBA00022475"/>
    </source>
</evidence>
<dbReference type="InterPro" id="IPR038414">
    <property type="entry name" value="CcoP_N_sf"/>
</dbReference>
<comment type="function">
    <text evidence="19">C-type cytochrome. Part of the cbb3-type cytochrome c oxidase complex.</text>
</comment>
<dbReference type="NCBIfam" id="TIGR00782">
    <property type="entry name" value="ccoP"/>
    <property type="match status" value="1"/>
</dbReference>
<evidence type="ECO:0000256" key="2">
    <source>
        <dbReference type="ARBA" id="ARBA00004673"/>
    </source>
</evidence>
<keyword evidence="10 19" id="KW-0479">Metal-binding</keyword>
<dbReference type="PANTHER" id="PTHR33751:SF1">
    <property type="entry name" value="CBB3-TYPE CYTOCHROME C OXIDASE SUBUNIT FIXP"/>
    <property type="match status" value="1"/>
</dbReference>
<evidence type="ECO:0000256" key="18">
    <source>
        <dbReference type="ARBA" id="ARBA00023136"/>
    </source>
</evidence>
<evidence type="ECO:0000256" key="20">
    <source>
        <dbReference type="SAM" id="Phobius"/>
    </source>
</evidence>
<keyword evidence="4 19" id="KW-0813">Transport</keyword>
<feature type="transmembrane region" description="Helical" evidence="20">
    <location>
        <begin position="6"/>
        <end position="25"/>
    </location>
</feature>
<feature type="domain" description="Cytochrome c" evidence="21">
    <location>
        <begin position="220"/>
        <end position="304"/>
    </location>
</feature>
<evidence type="ECO:0000256" key="1">
    <source>
        <dbReference type="ARBA" id="ARBA00004533"/>
    </source>
</evidence>
<dbReference type="SUPFAM" id="SSF46626">
    <property type="entry name" value="Cytochrome c"/>
    <property type="match status" value="2"/>
</dbReference>
<dbReference type="InterPro" id="IPR009056">
    <property type="entry name" value="Cyt_c-like_dom"/>
</dbReference>
<dbReference type="PRINTS" id="PR00605">
    <property type="entry name" value="CYTCHROMECIC"/>
</dbReference>
<organism evidence="22 23">
    <name type="scientific">Bacterioplanoides pacificum</name>
    <dbReference type="NCBI Taxonomy" id="1171596"/>
    <lineage>
        <taxon>Bacteria</taxon>
        <taxon>Pseudomonadati</taxon>
        <taxon>Pseudomonadota</taxon>
        <taxon>Gammaproteobacteria</taxon>
        <taxon>Oceanospirillales</taxon>
        <taxon>Oceanospirillaceae</taxon>
        <taxon>Bacterioplanoides</taxon>
    </lineage>
</organism>
<dbReference type="Gene3D" id="6.10.280.130">
    <property type="match status" value="1"/>
</dbReference>
<evidence type="ECO:0000256" key="13">
    <source>
        <dbReference type="ARBA" id="ARBA00022982"/>
    </source>
</evidence>
<keyword evidence="14 20" id="KW-1133">Transmembrane helix</keyword>
<keyword evidence="13 19" id="KW-0249">Electron transport</keyword>
<dbReference type="InterPro" id="IPR004678">
    <property type="entry name" value="Cyt_c_oxidase_cbb3_su3"/>
</dbReference>
<evidence type="ECO:0000259" key="21">
    <source>
        <dbReference type="PROSITE" id="PS51007"/>
    </source>
</evidence>
<evidence type="ECO:0000256" key="10">
    <source>
        <dbReference type="ARBA" id="ARBA00022723"/>
    </source>
</evidence>
<evidence type="ECO:0000256" key="19">
    <source>
        <dbReference type="PIRNR" id="PIRNR000006"/>
    </source>
</evidence>
<keyword evidence="18 19" id="KW-0472">Membrane</keyword>
<evidence type="ECO:0000256" key="12">
    <source>
        <dbReference type="ARBA" id="ARBA00022781"/>
    </source>
</evidence>
<evidence type="ECO:0000256" key="17">
    <source>
        <dbReference type="ARBA" id="ARBA00023065"/>
    </source>
</evidence>
<evidence type="ECO:0000256" key="11">
    <source>
        <dbReference type="ARBA" id="ARBA00022737"/>
    </source>
</evidence>
<dbReference type="InterPro" id="IPR032858">
    <property type="entry name" value="CcoP_N"/>
</dbReference>
<keyword evidence="5 19" id="KW-1003">Cell membrane</keyword>
<keyword evidence="11" id="KW-0677">Repeat</keyword>
<evidence type="ECO:0000256" key="7">
    <source>
        <dbReference type="ARBA" id="ARBA00022617"/>
    </source>
</evidence>
<keyword evidence="15 19" id="KW-0560">Oxidoreductase</keyword>
<evidence type="ECO:0000256" key="9">
    <source>
        <dbReference type="ARBA" id="ARBA00022692"/>
    </source>
</evidence>
<dbReference type="InterPro" id="IPR050597">
    <property type="entry name" value="Cytochrome_c_Oxidase_Subunit"/>
</dbReference>
<gene>
    <name evidence="22" type="primary">ccoP</name>
    <name evidence="22" type="ORF">ACFOMG_06400</name>
</gene>
<evidence type="ECO:0000256" key="16">
    <source>
        <dbReference type="ARBA" id="ARBA00023004"/>
    </source>
</evidence>
<comment type="subcellular location">
    <subcellularLocation>
        <location evidence="1 19">Cell inner membrane</location>
    </subcellularLocation>
</comment>
<dbReference type="InterPro" id="IPR008168">
    <property type="entry name" value="Cyt_C_IC"/>
</dbReference>
<evidence type="ECO:0000313" key="22">
    <source>
        <dbReference type="EMBL" id="MFC3679739.1"/>
    </source>
</evidence>
<keyword evidence="17 19" id="KW-0406">Ion transport</keyword>